<dbReference type="Proteomes" id="UP001480595">
    <property type="component" value="Unassembled WGS sequence"/>
</dbReference>
<dbReference type="PROSITE" id="PS50850">
    <property type="entry name" value="MFS"/>
    <property type="match status" value="1"/>
</dbReference>
<name>A0ABR1W6P3_9PEZI</name>
<evidence type="ECO:0000313" key="7">
    <source>
        <dbReference type="EMBL" id="KAK8079157.1"/>
    </source>
</evidence>
<feature type="non-terminal residue" evidence="7">
    <location>
        <position position="1"/>
    </location>
</feature>
<dbReference type="RefSeq" id="XP_066720228.1">
    <property type="nucleotide sequence ID" value="XM_066854373.1"/>
</dbReference>
<sequence>DWLSQLSTMQEAHREATASATTPLLASDAVAGPSLDRFAPGDPANPRNWPSWKKWLMVAVITPIDLSVSWGASGFSPATASFRADFGTSETVAVLGLSLYILGLAFGPMSLAPLSEFFGRSVIYKGSYALFLALLAGSALSRSLAGFMALRFLSGFFAAVTIANFGGSIADMWQHDETGAAMSVYLWAATCGSPSGFFAMSFVAEYRGWREVFWALLGTCGGLWLIMVLVLDETRHTTIFRRRARDVAMKQRKAGSGSTTATPDALKRRSTDELFRVALTRPFRFLFTEAIVSLNALYNGYLYGLSFLFNIAFNLVFGAEGHGFGKIGVGCAFLGIAIGISVGPITNIWQEKYYQRQLLISNGAAVPEARLHLATYAAVMFPLSMFFFAWTTYATTPAIIPVIASAFWGWSFYTLILMTFQYTEDAYRVYSASALAGIGLIRNLFGAAFPLFGRKLFTSLGYQWGASLLAFLAVVLIPIPFVLVRYGPTIRKKSPWASQHLDNEDNED</sequence>
<dbReference type="InterPro" id="IPR011701">
    <property type="entry name" value="MFS"/>
</dbReference>
<keyword evidence="2 5" id="KW-0812">Transmembrane</keyword>
<evidence type="ECO:0000256" key="4">
    <source>
        <dbReference type="ARBA" id="ARBA00023136"/>
    </source>
</evidence>
<keyword evidence="8" id="KW-1185">Reference proteome</keyword>
<dbReference type="InterPro" id="IPR020846">
    <property type="entry name" value="MFS_dom"/>
</dbReference>
<dbReference type="InterPro" id="IPR036259">
    <property type="entry name" value="MFS_trans_sf"/>
</dbReference>
<feature type="transmembrane region" description="Helical" evidence="5">
    <location>
        <begin position="212"/>
        <end position="231"/>
    </location>
</feature>
<feature type="transmembrane region" description="Helical" evidence="5">
    <location>
        <begin position="371"/>
        <end position="393"/>
    </location>
</feature>
<dbReference type="EMBL" id="JAQQWL010000003">
    <property type="protein sequence ID" value="KAK8079157.1"/>
    <property type="molecule type" value="Genomic_DNA"/>
</dbReference>
<feature type="transmembrane region" description="Helical" evidence="5">
    <location>
        <begin position="152"/>
        <end position="173"/>
    </location>
</feature>
<feature type="transmembrane region" description="Helical" evidence="5">
    <location>
        <begin position="55"/>
        <end position="72"/>
    </location>
</feature>
<evidence type="ECO:0000256" key="1">
    <source>
        <dbReference type="ARBA" id="ARBA00004141"/>
    </source>
</evidence>
<comment type="subcellular location">
    <subcellularLocation>
        <location evidence="1">Membrane</location>
        <topology evidence="1">Multi-pass membrane protein</topology>
    </subcellularLocation>
</comment>
<reference evidence="7 8" key="1">
    <citation type="submission" date="2023-01" db="EMBL/GenBank/DDBJ databases">
        <title>Analysis of 21 Apiospora genomes using comparative genomics revels a genus with tremendous synthesis potential of carbohydrate active enzymes and secondary metabolites.</title>
        <authorList>
            <person name="Sorensen T."/>
        </authorList>
    </citation>
    <scope>NUCLEOTIDE SEQUENCE [LARGE SCALE GENOMIC DNA]</scope>
    <source>
        <strain evidence="7 8">CBS 135458</strain>
    </source>
</reference>
<dbReference type="PANTHER" id="PTHR23502">
    <property type="entry name" value="MAJOR FACILITATOR SUPERFAMILY"/>
    <property type="match status" value="1"/>
</dbReference>
<evidence type="ECO:0000256" key="5">
    <source>
        <dbReference type="SAM" id="Phobius"/>
    </source>
</evidence>
<feature type="transmembrane region" description="Helical" evidence="5">
    <location>
        <begin position="432"/>
        <end position="452"/>
    </location>
</feature>
<dbReference type="Gene3D" id="1.20.1250.20">
    <property type="entry name" value="MFS general substrate transporter like domains"/>
    <property type="match status" value="1"/>
</dbReference>
<dbReference type="PANTHER" id="PTHR23502:SF24">
    <property type="entry name" value="TRANSPORTER, PUTATIVE-RELATED"/>
    <property type="match status" value="1"/>
</dbReference>
<feature type="transmembrane region" description="Helical" evidence="5">
    <location>
        <begin position="92"/>
        <end position="110"/>
    </location>
</feature>
<keyword evidence="3 5" id="KW-1133">Transmembrane helix</keyword>
<gene>
    <name evidence="7" type="ORF">PG994_002964</name>
</gene>
<feature type="transmembrane region" description="Helical" evidence="5">
    <location>
        <begin position="327"/>
        <end position="350"/>
    </location>
</feature>
<dbReference type="Pfam" id="PF07690">
    <property type="entry name" value="MFS_1"/>
    <property type="match status" value="1"/>
</dbReference>
<feature type="transmembrane region" description="Helical" evidence="5">
    <location>
        <begin position="399"/>
        <end position="420"/>
    </location>
</feature>
<evidence type="ECO:0000259" key="6">
    <source>
        <dbReference type="PROSITE" id="PS50850"/>
    </source>
</evidence>
<proteinExistence type="predicted"/>
<protein>
    <submittedName>
        <fullName evidence="7">MFS multidrug transporter</fullName>
    </submittedName>
</protein>
<feature type="transmembrane region" description="Helical" evidence="5">
    <location>
        <begin position="301"/>
        <end position="321"/>
    </location>
</feature>
<accession>A0ABR1W6P3</accession>
<feature type="transmembrane region" description="Helical" evidence="5">
    <location>
        <begin position="185"/>
        <end position="206"/>
    </location>
</feature>
<dbReference type="SUPFAM" id="SSF103473">
    <property type="entry name" value="MFS general substrate transporter"/>
    <property type="match status" value="1"/>
</dbReference>
<evidence type="ECO:0000256" key="2">
    <source>
        <dbReference type="ARBA" id="ARBA00022692"/>
    </source>
</evidence>
<comment type="caution">
    <text evidence="7">The sequence shown here is derived from an EMBL/GenBank/DDBJ whole genome shotgun (WGS) entry which is preliminary data.</text>
</comment>
<feature type="transmembrane region" description="Helical" evidence="5">
    <location>
        <begin position="122"/>
        <end position="140"/>
    </location>
</feature>
<organism evidence="7 8">
    <name type="scientific">Apiospora phragmitis</name>
    <dbReference type="NCBI Taxonomy" id="2905665"/>
    <lineage>
        <taxon>Eukaryota</taxon>
        <taxon>Fungi</taxon>
        <taxon>Dikarya</taxon>
        <taxon>Ascomycota</taxon>
        <taxon>Pezizomycotina</taxon>
        <taxon>Sordariomycetes</taxon>
        <taxon>Xylariomycetidae</taxon>
        <taxon>Amphisphaeriales</taxon>
        <taxon>Apiosporaceae</taxon>
        <taxon>Apiospora</taxon>
    </lineage>
</organism>
<evidence type="ECO:0000256" key="3">
    <source>
        <dbReference type="ARBA" id="ARBA00022989"/>
    </source>
</evidence>
<evidence type="ECO:0000313" key="8">
    <source>
        <dbReference type="Proteomes" id="UP001480595"/>
    </source>
</evidence>
<feature type="domain" description="Major facilitator superfamily (MFS) profile" evidence="6">
    <location>
        <begin position="51"/>
        <end position="490"/>
    </location>
</feature>
<keyword evidence="4 5" id="KW-0472">Membrane</keyword>
<dbReference type="GeneID" id="92087436"/>
<feature type="transmembrane region" description="Helical" evidence="5">
    <location>
        <begin position="464"/>
        <end position="484"/>
    </location>
</feature>